<feature type="transmembrane region" description="Helical" evidence="1">
    <location>
        <begin position="65"/>
        <end position="88"/>
    </location>
</feature>
<dbReference type="KEGG" id="rfs:C1I64_15355"/>
<dbReference type="EMBL" id="CP028137">
    <property type="protein sequence ID" value="AZZ53271.1"/>
    <property type="molecule type" value="Genomic_DNA"/>
</dbReference>
<keyword evidence="1" id="KW-0812">Transmembrane</keyword>
<dbReference type="Proteomes" id="UP000285317">
    <property type="component" value="Chromosome"/>
</dbReference>
<dbReference type="RefSeq" id="WP_127887797.1">
    <property type="nucleotide sequence ID" value="NZ_CP028137.1"/>
</dbReference>
<name>A0A3Q9V1R3_9MICO</name>
<proteinExistence type="predicted"/>
<keyword evidence="1" id="KW-1133">Transmembrane helix</keyword>
<evidence type="ECO:0000313" key="2">
    <source>
        <dbReference type="EMBL" id="AZZ53271.1"/>
    </source>
</evidence>
<reference evidence="2 3" key="1">
    <citation type="submission" date="2018-03" db="EMBL/GenBank/DDBJ databases">
        <title>Bacteriophage NCPPB3778 and a type I-E CRISPR drive the evolution of the US Biological Select Agent, Rathayibacter toxicus.</title>
        <authorList>
            <person name="Davis E.W.II."/>
            <person name="Tabima J.F."/>
            <person name="Weisberg A.J."/>
            <person name="Dantas Lopes L."/>
            <person name="Wiseman M.S."/>
            <person name="Wiseman M.S."/>
            <person name="Pupko T."/>
            <person name="Belcher M.S."/>
            <person name="Sechler A.J."/>
            <person name="Tancos M.A."/>
            <person name="Schroeder B.K."/>
            <person name="Murray T.D."/>
            <person name="Luster D.G."/>
            <person name="Schneider W.L."/>
            <person name="Rogers E."/>
            <person name="Andreote F.D."/>
            <person name="Grunwald N.J."/>
            <person name="Putnam M.L."/>
            <person name="Chang J.H."/>
        </authorList>
    </citation>
    <scope>NUCLEOTIDE SEQUENCE [LARGE SCALE GENOMIC DNA]</scope>
    <source>
        <strain evidence="2 3">DSM 15932</strain>
    </source>
</reference>
<accession>A0A3Q9V1R3</accession>
<evidence type="ECO:0000313" key="3">
    <source>
        <dbReference type="Proteomes" id="UP000285317"/>
    </source>
</evidence>
<feature type="transmembrane region" description="Helical" evidence="1">
    <location>
        <begin position="100"/>
        <end position="120"/>
    </location>
</feature>
<dbReference type="AlphaFoldDB" id="A0A3Q9V1R3"/>
<protein>
    <submittedName>
        <fullName evidence="2">Uncharacterized protein</fullName>
    </submittedName>
</protein>
<sequence>MILATLIALAVAVFTVGRFALGSIPSRRTAAHLDRDRLRVLTRGVESALVLLLVRVFADWTLVTLVPWFALVALAAAGAAGAVVRWHALPWLEDPSKRRARTTGFAGTVALSAVLVGAIGL</sequence>
<evidence type="ECO:0000256" key="1">
    <source>
        <dbReference type="SAM" id="Phobius"/>
    </source>
</evidence>
<organism evidence="2 3">
    <name type="scientific">Rathayibacter festucae DSM 15932</name>
    <dbReference type="NCBI Taxonomy" id="1328866"/>
    <lineage>
        <taxon>Bacteria</taxon>
        <taxon>Bacillati</taxon>
        <taxon>Actinomycetota</taxon>
        <taxon>Actinomycetes</taxon>
        <taxon>Micrococcales</taxon>
        <taxon>Microbacteriaceae</taxon>
        <taxon>Rathayibacter</taxon>
    </lineage>
</organism>
<keyword evidence="1" id="KW-0472">Membrane</keyword>
<gene>
    <name evidence="2" type="ORF">C1I64_15355</name>
</gene>